<feature type="domain" description="FAD-binding FR-type" evidence="18">
    <location>
        <begin position="233"/>
        <end position="337"/>
    </location>
</feature>
<keyword evidence="12 16" id="KW-0408">Iron</keyword>
<accession>A0AAN6TCA2</accession>
<dbReference type="CDD" id="cd06183">
    <property type="entry name" value="cyt_b5_reduct_like"/>
    <property type="match status" value="1"/>
</dbReference>
<comment type="caution">
    <text evidence="16">Lacks conserved residue(s) required for the propagation of feature annotation.</text>
</comment>
<keyword evidence="8" id="KW-1000">Mitochondrion outer membrane</keyword>
<evidence type="ECO:0000256" key="13">
    <source>
        <dbReference type="ARBA" id="ARBA00023027"/>
    </source>
</evidence>
<feature type="binding site" evidence="15">
    <location>
        <position position="354"/>
    </location>
    <ligand>
        <name>FAD</name>
        <dbReference type="ChEBI" id="CHEBI:57692"/>
    </ligand>
</feature>
<keyword evidence="6 16" id="KW-0812">Transmembrane</keyword>
<evidence type="ECO:0000259" key="17">
    <source>
        <dbReference type="PROSITE" id="PS50255"/>
    </source>
</evidence>
<evidence type="ECO:0000256" key="1">
    <source>
        <dbReference type="ARBA" id="ARBA00001974"/>
    </source>
</evidence>
<dbReference type="Pfam" id="PF00970">
    <property type="entry name" value="FAD_binding_6"/>
    <property type="match status" value="1"/>
</dbReference>
<dbReference type="InterPro" id="IPR018506">
    <property type="entry name" value="Cyt_B5_heme-BS"/>
</dbReference>
<dbReference type="FunFam" id="3.40.50.80:FF:000019">
    <property type="entry name" value="NADH-cytochrome b5 reductase"/>
    <property type="match status" value="1"/>
</dbReference>
<dbReference type="InterPro" id="IPR001834">
    <property type="entry name" value="CBR-like"/>
</dbReference>
<evidence type="ECO:0000256" key="16">
    <source>
        <dbReference type="RuleBase" id="RU362121"/>
    </source>
</evidence>
<dbReference type="Gene3D" id="3.40.50.80">
    <property type="entry name" value="Nucleotide-binding domain of ferredoxin-NADP reductase (FNR) module"/>
    <property type="match status" value="1"/>
</dbReference>
<keyword evidence="7 16" id="KW-0479">Metal-binding</keyword>
<feature type="domain" description="Cytochrome b5 heme-binding" evidence="17">
    <location>
        <begin position="8"/>
        <end position="84"/>
    </location>
</feature>
<evidence type="ECO:0000313" key="19">
    <source>
        <dbReference type="EMBL" id="KAK4111733.1"/>
    </source>
</evidence>
<dbReference type="SUPFAM" id="SSF63380">
    <property type="entry name" value="Riboflavin synthase domain-like"/>
    <property type="match status" value="1"/>
</dbReference>
<keyword evidence="14 16" id="KW-0472">Membrane</keyword>
<evidence type="ECO:0000256" key="5">
    <source>
        <dbReference type="ARBA" id="ARBA00022630"/>
    </source>
</evidence>
<evidence type="ECO:0000256" key="12">
    <source>
        <dbReference type="ARBA" id="ARBA00023004"/>
    </source>
</evidence>
<organism evidence="19 20">
    <name type="scientific">Canariomyces notabilis</name>
    <dbReference type="NCBI Taxonomy" id="2074819"/>
    <lineage>
        <taxon>Eukaryota</taxon>
        <taxon>Fungi</taxon>
        <taxon>Dikarya</taxon>
        <taxon>Ascomycota</taxon>
        <taxon>Pezizomycotina</taxon>
        <taxon>Sordariomycetes</taxon>
        <taxon>Sordariomycetidae</taxon>
        <taxon>Sordariales</taxon>
        <taxon>Chaetomiaceae</taxon>
        <taxon>Canariomyces</taxon>
    </lineage>
</organism>
<keyword evidence="9 15" id="KW-0274">FAD</keyword>
<keyword evidence="11" id="KW-0560">Oxidoreductase</keyword>
<dbReference type="PROSITE" id="PS50255">
    <property type="entry name" value="CYTOCHROME_B5_2"/>
    <property type="match status" value="1"/>
</dbReference>
<dbReference type="SUPFAM" id="SSF55856">
    <property type="entry name" value="Cytochrome b5-like heme/steroid binding domain"/>
    <property type="match status" value="1"/>
</dbReference>
<dbReference type="Gene3D" id="2.40.30.10">
    <property type="entry name" value="Translation factors"/>
    <property type="match status" value="1"/>
</dbReference>
<evidence type="ECO:0000259" key="18">
    <source>
        <dbReference type="PROSITE" id="PS51384"/>
    </source>
</evidence>
<evidence type="ECO:0000256" key="2">
    <source>
        <dbReference type="ARBA" id="ARBA00004572"/>
    </source>
</evidence>
<dbReference type="GO" id="GO:0016491">
    <property type="term" value="F:oxidoreductase activity"/>
    <property type="evidence" value="ECO:0007669"/>
    <property type="project" value="UniProtKB-KW"/>
</dbReference>
<dbReference type="PROSITE" id="PS00191">
    <property type="entry name" value="CYTOCHROME_B5_1"/>
    <property type="match status" value="1"/>
</dbReference>
<dbReference type="PRINTS" id="PR00363">
    <property type="entry name" value="CYTOCHROMEB5"/>
</dbReference>
<sequence length="477" mass="52187">MGATKSEVREYTAGEVAAHNNASNLWVIIHGEVFDVTSYLNDHPGGADLLLEVAGGDGSEPFDSAAHSEDAFDIMQGFRVGRLKDEGLKRKPKTVRLVAPDPATPSLRGKEQRRGFSTAMIALSLGLGSSLACLGIWWNAARFNIAVVPNPASFSFLPEWVWEAGLVRRNKGLGFTEGVLFTSAAVALTMGIALQRFMTILKFGSGARIPAHLKLPRVAQPDLLNRRGWLDPTGFQKLPLAKKELLAPNTYRFVFTLPDPNAIIGLPIGQHVSIRGAVDGKLISRSYTPVSNNADRGILELVIRCYPDGLFTNGYLKNLEVGDEVEFRGPKGGIRYQAGMCDKINMVAGGTGITPMYQLIRAICENPRDTSEVSLIYANRTEQDILLRRELDSFARRYPRNFKVFYVLDHAPAEWKGGRGFVTKEMMEEHLAPPSPGTKVFLCGPPPMVDSVKKSLGSLGYKQPGAITKPGDDILCF</sequence>
<reference evidence="19" key="2">
    <citation type="submission" date="2023-05" db="EMBL/GenBank/DDBJ databases">
        <authorList>
            <consortium name="Lawrence Berkeley National Laboratory"/>
            <person name="Steindorff A."/>
            <person name="Hensen N."/>
            <person name="Bonometti L."/>
            <person name="Westerberg I."/>
            <person name="Brannstrom I.O."/>
            <person name="Guillou S."/>
            <person name="Cros-Aarteil S."/>
            <person name="Calhoun S."/>
            <person name="Haridas S."/>
            <person name="Kuo A."/>
            <person name="Mondo S."/>
            <person name="Pangilinan J."/>
            <person name="Riley R."/>
            <person name="Labutti K."/>
            <person name="Andreopoulos B."/>
            <person name="Lipzen A."/>
            <person name="Chen C."/>
            <person name="Yanf M."/>
            <person name="Daum C."/>
            <person name="Ng V."/>
            <person name="Clum A."/>
            <person name="Ohm R."/>
            <person name="Martin F."/>
            <person name="Silar P."/>
            <person name="Natvig D."/>
            <person name="Lalanne C."/>
            <person name="Gautier V."/>
            <person name="Ament-Velasquez S.L."/>
            <person name="Kruys A."/>
            <person name="Hutchinson M.I."/>
            <person name="Powell A.J."/>
            <person name="Barry K."/>
            <person name="Miller A.N."/>
            <person name="Grigoriev I.V."/>
            <person name="Debuchy R."/>
            <person name="Gladieux P."/>
            <person name="Thoren M.H."/>
            <person name="Johannesson H."/>
        </authorList>
    </citation>
    <scope>NUCLEOTIDE SEQUENCE</scope>
    <source>
        <strain evidence="19">CBS 508.74</strain>
    </source>
</reference>
<protein>
    <submittedName>
        <fullName evidence="19">Cytochrome b5 reductase</fullName>
    </submittedName>
</protein>
<dbReference type="PRINTS" id="PR00371">
    <property type="entry name" value="FPNCR"/>
</dbReference>
<evidence type="ECO:0000256" key="6">
    <source>
        <dbReference type="ARBA" id="ARBA00022692"/>
    </source>
</evidence>
<dbReference type="EMBL" id="MU853345">
    <property type="protein sequence ID" value="KAK4111733.1"/>
    <property type="molecule type" value="Genomic_DNA"/>
</dbReference>
<dbReference type="FunFam" id="3.10.120.10:FF:000007">
    <property type="entry name" value="Sulfite oxidase, mitochondrial"/>
    <property type="match status" value="1"/>
</dbReference>
<dbReference type="SMART" id="SM01117">
    <property type="entry name" value="Cyt-b5"/>
    <property type="match status" value="1"/>
</dbReference>
<dbReference type="GO" id="GO:0005741">
    <property type="term" value="C:mitochondrial outer membrane"/>
    <property type="evidence" value="ECO:0007669"/>
    <property type="project" value="UniProtKB-SubCell"/>
</dbReference>
<dbReference type="PROSITE" id="PS51384">
    <property type="entry name" value="FAD_FR"/>
    <property type="match status" value="1"/>
</dbReference>
<name>A0AAN6TCA2_9PEZI</name>
<comment type="similarity">
    <text evidence="3">Belongs to the flavoprotein pyridine nucleotide cytochrome reductase family.</text>
</comment>
<evidence type="ECO:0000313" key="20">
    <source>
        <dbReference type="Proteomes" id="UP001302812"/>
    </source>
</evidence>
<feature type="binding site" evidence="15">
    <location>
        <position position="287"/>
    </location>
    <ligand>
        <name>FAD</name>
        <dbReference type="ChEBI" id="CHEBI:57692"/>
    </ligand>
</feature>
<dbReference type="InterPro" id="IPR001709">
    <property type="entry name" value="Flavoprot_Pyr_Nucl_cyt_Rdtase"/>
</dbReference>
<evidence type="ECO:0000256" key="8">
    <source>
        <dbReference type="ARBA" id="ARBA00022787"/>
    </source>
</evidence>
<feature type="binding site" evidence="15">
    <location>
        <position position="285"/>
    </location>
    <ligand>
        <name>FAD</name>
        <dbReference type="ChEBI" id="CHEBI:57692"/>
    </ligand>
</feature>
<feature type="transmembrane region" description="Helical" evidence="16">
    <location>
        <begin position="116"/>
        <end position="138"/>
    </location>
</feature>
<dbReference type="RefSeq" id="XP_064669303.1">
    <property type="nucleotide sequence ID" value="XM_064812685.1"/>
</dbReference>
<evidence type="ECO:0000256" key="11">
    <source>
        <dbReference type="ARBA" id="ARBA00023002"/>
    </source>
</evidence>
<evidence type="ECO:0000256" key="10">
    <source>
        <dbReference type="ARBA" id="ARBA00022989"/>
    </source>
</evidence>
<dbReference type="SUPFAM" id="SSF52343">
    <property type="entry name" value="Ferredoxin reductase-like, C-terminal NADP-linked domain"/>
    <property type="match status" value="1"/>
</dbReference>
<dbReference type="GO" id="GO:0020037">
    <property type="term" value="F:heme binding"/>
    <property type="evidence" value="ECO:0007669"/>
    <property type="project" value="UniProtKB-UniRule"/>
</dbReference>
<keyword evidence="8" id="KW-0496">Mitochondrion</keyword>
<dbReference type="Pfam" id="PF00173">
    <property type="entry name" value="Cyt-b5"/>
    <property type="match status" value="1"/>
</dbReference>
<evidence type="ECO:0000256" key="7">
    <source>
        <dbReference type="ARBA" id="ARBA00022723"/>
    </source>
</evidence>
<evidence type="ECO:0000256" key="4">
    <source>
        <dbReference type="ARBA" id="ARBA00022617"/>
    </source>
</evidence>
<dbReference type="Gene3D" id="3.10.120.10">
    <property type="entry name" value="Cytochrome b5-like heme/steroid binding domain"/>
    <property type="match status" value="1"/>
</dbReference>
<comment type="similarity">
    <text evidence="16">Belongs to the cytochrome b5 family.</text>
</comment>
<keyword evidence="20" id="KW-1185">Reference proteome</keyword>
<evidence type="ECO:0000256" key="9">
    <source>
        <dbReference type="ARBA" id="ARBA00022827"/>
    </source>
</evidence>
<comment type="caution">
    <text evidence="19">The sequence shown here is derived from an EMBL/GenBank/DDBJ whole genome shotgun (WGS) entry which is preliminary data.</text>
</comment>
<feature type="transmembrane region" description="Helical" evidence="16">
    <location>
        <begin position="178"/>
        <end position="198"/>
    </location>
</feature>
<dbReference type="PRINTS" id="PR00406">
    <property type="entry name" value="CYTB5RDTASE"/>
</dbReference>
<evidence type="ECO:0000256" key="3">
    <source>
        <dbReference type="ARBA" id="ARBA00006105"/>
    </source>
</evidence>
<proteinExistence type="inferred from homology"/>
<comment type="cofactor">
    <cofactor evidence="1 15">
        <name>FAD</name>
        <dbReference type="ChEBI" id="CHEBI:57692"/>
    </cofactor>
</comment>
<dbReference type="GO" id="GO:0005783">
    <property type="term" value="C:endoplasmic reticulum"/>
    <property type="evidence" value="ECO:0007669"/>
    <property type="project" value="TreeGrafter"/>
</dbReference>
<dbReference type="PANTHER" id="PTHR19370:SF178">
    <property type="entry name" value="CYTOCHROME-B5 REDUCTASE"/>
    <property type="match status" value="1"/>
</dbReference>
<dbReference type="InterPro" id="IPR017927">
    <property type="entry name" value="FAD-bd_FR_type"/>
</dbReference>
<reference evidence="19" key="1">
    <citation type="journal article" date="2023" name="Mol. Phylogenet. Evol.">
        <title>Genome-scale phylogeny and comparative genomics of the fungal order Sordariales.</title>
        <authorList>
            <person name="Hensen N."/>
            <person name="Bonometti L."/>
            <person name="Westerberg I."/>
            <person name="Brannstrom I.O."/>
            <person name="Guillou S."/>
            <person name="Cros-Aarteil S."/>
            <person name="Calhoun S."/>
            <person name="Haridas S."/>
            <person name="Kuo A."/>
            <person name="Mondo S."/>
            <person name="Pangilinan J."/>
            <person name="Riley R."/>
            <person name="LaButti K."/>
            <person name="Andreopoulos B."/>
            <person name="Lipzen A."/>
            <person name="Chen C."/>
            <person name="Yan M."/>
            <person name="Daum C."/>
            <person name="Ng V."/>
            <person name="Clum A."/>
            <person name="Steindorff A."/>
            <person name="Ohm R.A."/>
            <person name="Martin F."/>
            <person name="Silar P."/>
            <person name="Natvig D.O."/>
            <person name="Lalanne C."/>
            <person name="Gautier V."/>
            <person name="Ament-Velasquez S.L."/>
            <person name="Kruys A."/>
            <person name="Hutchinson M.I."/>
            <person name="Powell A.J."/>
            <person name="Barry K."/>
            <person name="Miller A.N."/>
            <person name="Grigoriev I.V."/>
            <person name="Debuchy R."/>
            <person name="Gladieux P."/>
            <person name="Hiltunen Thoren M."/>
            <person name="Johannesson H."/>
        </authorList>
    </citation>
    <scope>NUCLEOTIDE SEQUENCE</scope>
    <source>
        <strain evidence="19">CBS 508.74</strain>
    </source>
</reference>
<dbReference type="Pfam" id="PF00175">
    <property type="entry name" value="NAD_binding_1"/>
    <property type="match status" value="1"/>
</dbReference>
<evidence type="ECO:0000256" key="15">
    <source>
        <dbReference type="PIRSR" id="PIRSR601834-1"/>
    </source>
</evidence>
<dbReference type="InterPro" id="IPR001433">
    <property type="entry name" value="OxRdtase_FAD/NAD-bd"/>
</dbReference>
<comment type="subcellular location">
    <subcellularLocation>
        <location evidence="2">Mitochondrion outer membrane</location>
        <topology evidence="2">Single-pass membrane protein</topology>
    </subcellularLocation>
</comment>
<dbReference type="PANTHER" id="PTHR19370">
    <property type="entry name" value="NADH-CYTOCHROME B5 REDUCTASE"/>
    <property type="match status" value="1"/>
</dbReference>
<dbReference type="AlphaFoldDB" id="A0AAN6TCA2"/>
<dbReference type="GeneID" id="89936810"/>
<dbReference type="InterPro" id="IPR001199">
    <property type="entry name" value="Cyt_B5-like_heme/steroid-bd"/>
</dbReference>
<keyword evidence="5 15" id="KW-0285">Flavoprotein</keyword>
<feature type="binding site" evidence="15">
    <location>
        <position position="302"/>
    </location>
    <ligand>
        <name>FAD</name>
        <dbReference type="ChEBI" id="CHEBI:57692"/>
    </ligand>
</feature>
<gene>
    <name evidence="19" type="ORF">N656DRAFT_733705</name>
</gene>
<keyword evidence="10 16" id="KW-1133">Transmembrane helix</keyword>
<evidence type="ECO:0000256" key="14">
    <source>
        <dbReference type="ARBA" id="ARBA00023136"/>
    </source>
</evidence>
<keyword evidence="13" id="KW-0520">NAD</keyword>
<dbReference type="InterPro" id="IPR017938">
    <property type="entry name" value="Riboflavin_synthase-like_b-brl"/>
</dbReference>
<keyword evidence="4 16" id="KW-0349">Heme</keyword>
<dbReference type="InterPro" id="IPR036400">
    <property type="entry name" value="Cyt_B5-like_heme/steroid_sf"/>
</dbReference>
<dbReference type="InterPro" id="IPR008333">
    <property type="entry name" value="Cbr1-like_FAD-bd_dom"/>
</dbReference>
<dbReference type="GO" id="GO:0046872">
    <property type="term" value="F:metal ion binding"/>
    <property type="evidence" value="ECO:0007669"/>
    <property type="project" value="UniProtKB-UniRule"/>
</dbReference>
<dbReference type="Proteomes" id="UP001302812">
    <property type="component" value="Unassembled WGS sequence"/>
</dbReference>
<dbReference type="InterPro" id="IPR039261">
    <property type="entry name" value="FNR_nucleotide-bd"/>
</dbReference>